<dbReference type="InterPro" id="IPR012171">
    <property type="entry name" value="Fatty_acid_desaturase"/>
</dbReference>
<evidence type="ECO:0000313" key="3">
    <source>
        <dbReference type="EMBL" id="MFC4996299.1"/>
    </source>
</evidence>
<protein>
    <submittedName>
        <fullName evidence="3">Fatty acid desaturase family protein</fullName>
    </submittedName>
</protein>
<feature type="transmembrane region" description="Helical" evidence="2">
    <location>
        <begin position="52"/>
        <end position="71"/>
    </location>
</feature>
<dbReference type="PANTHER" id="PTHR19353:SF19">
    <property type="entry name" value="DELTA(5) FATTY ACID DESATURASE C-RELATED"/>
    <property type="match status" value="1"/>
</dbReference>
<gene>
    <name evidence="3" type="ORF">ACFPIJ_00465</name>
</gene>
<dbReference type="PANTHER" id="PTHR19353">
    <property type="entry name" value="FATTY ACID DESATURASE 2"/>
    <property type="match status" value="1"/>
</dbReference>
<reference evidence="4" key="1">
    <citation type="journal article" date="2019" name="Int. J. Syst. Evol. Microbiol.">
        <title>The Global Catalogue of Microorganisms (GCM) 10K type strain sequencing project: providing services to taxonomists for standard genome sequencing and annotation.</title>
        <authorList>
            <consortium name="The Broad Institute Genomics Platform"/>
            <consortium name="The Broad Institute Genome Sequencing Center for Infectious Disease"/>
            <person name="Wu L."/>
            <person name="Ma J."/>
        </authorList>
    </citation>
    <scope>NUCLEOTIDE SEQUENCE [LARGE SCALE GENOMIC DNA]</scope>
    <source>
        <strain evidence="4">CGMCC 4.7152</strain>
    </source>
</reference>
<organism evidence="3 4">
    <name type="scientific">Dactylosporangium cerinum</name>
    <dbReference type="NCBI Taxonomy" id="1434730"/>
    <lineage>
        <taxon>Bacteria</taxon>
        <taxon>Bacillati</taxon>
        <taxon>Actinomycetota</taxon>
        <taxon>Actinomycetes</taxon>
        <taxon>Micromonosporales</taxon>
        <taxon>Micromonosporaceae</taxon>
        <taxon>Dactylosporangium</taxon>
    </lineage>
</organism>
<keyword evidence="2" id="KW-0472">Membrane</keyword>
<dbReference type="Proteomes" id="UP001595912">
    <property type="component" value="Unassembled WGS sequence"/>
</dbReference>
<dbReference type="EMBL" id="JBHSIU010000001">
    <property type="protein sequence ID" value="MFC4996299.1"/>
    <property type="molecule type" value="Genomic_DNA"/>
</dbReference>
<keyword evidence="2" id="KW-1133">Transmembrane helix</keyword>
<keyword evidence="2" id="KW-0812">Transmembrane</keyword>
<evidence type="ECO:0000256" key="1">
    <source>
        <dbReference type="SAM" id="MobiDB-lite"/>
    </source>
</evidence>
<proteinExistence type="predicted"/>
<feature type="region of interest" description="Disordered" evidence="1">
    <location>
        <begin position="148"/>
        <end position="171"/>
    </location>
</feature>
<comment type="caution">
    <text evidence="3">The sequence shown here is derived from an EMBL/GenBank/DDBJ whole genome shotgun (WGS) entry which is preliminary data.</text>
</comment>
<name>A0ABV9VJN2_9ACTN</name>
<evidence type="ECO:0000313" key="4">
    <source>
        <dbReference type="Proteomes" id="UP001595912"/>
    </source>
</evidence>
<keyword evidence="4" id="KW-1185">Reference proteome</keyword>
<accession>A0ABV9VJN2</accession>
<evidence type="ECO:0000256" key="2">
    <source>
        <dbReference type="SAM" id="Phobius"/>
    </source>
</evidence>
<sequence length="171" mass="18468">MAAPGSDYANLLRQVKAAGLLQRRHGYYLTTIAVTGGLYIAAWTVFALLGDSWWQLTVAAFLAVIFTQIGFPGHDAGHRQIFRSKHANDLADRGPSAVHVSVTGVSSAKSELYACNTRTTRCPVDVPDDPGDLSVTGLPGEWRCQSRYRQKRRRGAPTVSGSGRSVARLPG</sequence>
<dbReference type="RefSeq" id="WP_380112496.1">
    <property type="nucleotide sequence ID" value="NZ_JBHSIU010000001.1"/>
</dbReference>
<feature type="transmembrane region" description="Helical" evidence="2">
    <location>
        <begin position="26"/>
        <end position="46"/>
    </location>
</feature>